<comment type="caution">
    <text evidence="1">The sequence shown here is derived from an EMBL/GenBank/DDBJ whole genome shotgun (WGS) entry which is preliminary data.</text>
</comment>
<evidence type="ECO:0000313" key="2">
    <source>
        <dbReference type="Proteomes" id="UP001060085"/>
    </source>
</evidence>
<evidence type="ECO:0000313" key="1">
    <source>
        <dbReference type="EMBL" id="KAI5664559.1"/>
    </source>
</evidence>
<protein>
    <submittedName>
        <fullName evidence="1">Uncharacterized protein</fullName>
    </submittedName>
</protein>
<reference evidence="2" key="1">
    <citation type="journal article" date="2023" name="Nat. Plants">
        <title>Single-cell RNA sequencing provides a high-resolution roadmap for understanding the multicellular compartmentation of specialized metabolism.</title>
        <authorList>
            <person name="Sun S."/>
            <person name="Shen X."/>
            <person name="Li Y."/>
            <person name="Li Y."/>
            <person name="Wang S."/>
            <person name="Li R."/>
            <person name="Zhang H."/>
            <person name="Shen G."/>
            <person name="Guo B."/>
            <person name="Wei J."/>
            <person name="Xu J."/>
            <person name="St-Pierre B."/>
            <person name="Chen S."/>
            <person name="Sun C."/>
        </authorList>
    </citation>
    <scope>NUCLEOTIDE SEQUENCE [LARGE SCALE GENOMIC DNA]</scope>
</reference>
<accession>A0ACC0AWQ0</accession>
<sequence length="175" mass="20633">MEMFSFEFDSFEISCARLGPKGVKHLRREEEAILEQSNRRNLGGYPMRNNQWDMVTFLLMLDLKHKSYDCYESNKVRARDCYYDISCKGVPRNDVINGGGNYVNKDERFHKRRDDFGEYYDSYCYGGYNYARSSQALGTTSRPIIYKFKLPLLYGTFGPYDYEACKQKVESLFYS</sequence>
<proteinExistence type="predicted"/>
<keyword evidence="2" id="KW-1185">Reference proteome</keyword>
<dbReference type="Proteomes" id="UP001060085">
    <property type="component" value="Linkage Group LG05"/>
</dbReference>
<name>A0ACC0AWQ0_CATRO</name>
<gene>
    <name evidence="1" type="ORF">M9H77_23882</name>
</gene>
<dbReference type="EMBL" id="CM044705">
    <property type="protein sequence ID" value="KAI5664559.1"/>
    <property type="molecule type" value="Genomic_DNA"/>
</dbReference>
<organism evidence="1 2">
    <name type="scientific">Catharanthus roseus</name>
    <name type="common">Madagascar periwinkle</name>
    <name type="synonym">Vinca rosea</name>
    <dbReference type="NCBI Taxonomy" id="4058"/>
    <lineage>
        <taxon>Eukaryota</taxon>
        <taxon>Viridiplantae</taxon>
        <taxon>Streptophyta</taxon>
        <taxon>Embryophyta</taxon>
        <taxon>Tracheophyta</taxon>
        <taxon>Spermatophyta</taxon>
        <taxon>Magnoliopsida</taxon>
        <taxon>eudicotyledons</taxon>
        <taxon>Gunneridae</taxon>
        <taxon>Pentapetalae</taxon>
        <taxon>asterids</taxon>
        <taxon>lamiids</taxon>
        <taxon>Gentianales</taxon>
        <taxon>Apocynaceae</taxon>
        <taxon>Rauvolfioideae</taxon>
        <taxon>Vinceae</taxon>
        <taxon>Catharanthinae</taxon>
        <taxon>Catharanthus</taxon>
    </lineage>
</organism>